<dbReference type="InterPro" id="IPR031560">
    <property type="entry name" value="CzcE"/>
</dbReference>
<evidence type="ECO:0000313" key="2">
    <source>
        <dbReference type="EMBL" id="NNG23322.1"/>
    </source>
</evidence>
<dbReference type="InterPro" id="IPR038674">
    <property type="entry name" value="CzcE_sf"/>
</dbReference>
<keyword evidence="1" id="KW-0732">Signal</keyword>
<evidence type="ECO:0000313" key="3">
    <source>
        <dbReference type="Proteomes" id="UP000533905"/>
    </source>
</evidence>
<feature type="signal peptide" evidence="1">
    <location>
        <begin position="1"/>
        <end position="21"/>
    </location>
</feature>
<dbReference type="AlphaFoldDB" id="A0A7Y2NYY1"/>
<dbReference type="RefSeq" id="WP_171083790.1">
    <property type="nucleotide sequence ID" value="NZ_JABAIV010000003.1"/>
</dbReference>
<keyword evidence="3" id="KW-1185">Reference proteome</keyword>
<feature type="chain" id="PRO_5030569574" evidence="1">
    <location>
        <begin position="22"/>
        <end position="110"/>
    </location>
</feature>
<dbReference type="Gene3D" id="2.60.40.2280">
    <property type="entry name" value="Heavy-metal resistance protein CzcE"/>
    <property type="match status" value="1"/>
</dbReference>
<dbReference type="EMBL" id="JABAIV010000003">
    <property type="protein sequence ID" value="NNG23322.1"/>
    <property type="molecule type" value="Genomic_DNA"/>
</dbReference>
<dbReference type="Pfam" id="PF16986">
    <property type="entry name" value="CzcE"/>
    <property type="match status" value="1"/>
</dbReference>
<evidence type="ECO:0000256" key="1">
    <source>
        <dbReference type="SAM" id="SignalP"/>
    </source>
</evidence>
<name>A0A7Y2NYY1_9BURK</name>
<dbReference type="Proteomes" id="UP000533905">
    <property type="component" value="Unassembled WGS sequence"/>
</dbReference>
<accession>A0A7Y2NYY1</accession>
<reference evidence="2 3" key="1">
    <citation type="submission" date="2020-04" db="EMBL/GenBank/DDBJ databases">
        <title>Massilia sp. nov., a cold adapted bacteria isolated from Arctic soil.</title>
        <authorList>
            <person name="Son J."/>
            <person name="Ka J.-O."/>
        </authorList>
    </citation>
    <scope>NUCLEOTIDE SEQUENCE [LARGE SCALE GENOMIC DNA]</scope>
    <source>
        <strain evidence="2 3">ML15P13</strain>
    </source>
</reference>
<sequence length="110" mass="11542">MHKITTSLFLLALALGGAAQAAPAATGPDVGPVGTGAIAERVLEVKANTRYLNVRNGETVAIRQGERSVTWFVQAAPNVTVVPLSRILPRDGSGQEVLVYIAAGPQYLDF</sequence>
<gene>
    <name evidence="2" type="ORF">HGB41_09965</name>
</gene>
<comment type="caution">
    <text evidence="2">The sequence shown here is derived from an EMBL/GenBank/DDBJ whole genome shotgun (WGS) entry which is preliminary data.</text>
</comment>
<protein>
    <submittedName>
        <fullName evidence="2">CzcE family metal-binding protein</fullName>
    </submittedName>
</protein>
<organism evidence="2 3">
    <name type="scientific">Telluria aromaticivorans</name>
    <dbReference type="NCBI Taxonomy" id="2725995"/>
    <lineage>
        <taxon>Bacteria</taxon>
        <taxon>Pseudomonadati</taxon>
        <taxon>Pseudomonadota</taxon>
        <taxon>Betaproteobacteria</taxon>
        <taxon>Burkholderiales</taxon>
        <taxon>Oxalobacteraceae</taxon>
        <taxon>Telluria group</taxon>
        <taxon>Telluria</taxon>
    </lineage>
</organism>
<proteinExistence type="predicted"/>